<dbReference type="EMBL" id="BARW01035670">
    <property type="protein sequence ID" value="GAJ22043.1"/>
    <property type="molecule type" value="Genomic_DNA"/>
</dbReference>
<dbReference type="AlphaFoldDB" id="X1UX27"/>
<dbReference type="GO" id="GO:0004345">
    <property type="term" value="F:glucose-6-phosphate dehydrogenase activity"/>
    <property type="evidence" value="ECO:0007669"/>
    <property type="project" value="InterPro"/>
</dbReference>
<evidence type="ECO:0000313" key="2">
    <source>
        <dbReference type="EMBL" id="GAJ22043.1"/>
    </source>
</evidence>
<feature type="non-terminal residue" evidence="2">
    <location>
        <position position="1"/>
    </location>
</feature>
<evidence type="ECO:0000259" key="1">
    <source>
        <dbReference type="Pfam" id="PF02781"/>
    </source>
</evidence>
<dbReference type="GO" id="GO:0006006">
    <property type="term" value="P:glucose metabolic process"/>
    <property type="evidence" value="ECO:0007669"/>
    <property type="project" value="InterPro"/>
</dbReference>
<accession>X1UX27</accession>
<name>X1UX27_9ZZZZ</name>
<organism evidence="2">
    <name type="scientific">marine sediment metagenome</name>
    <dbReference type="NCBI Taxonomy" id="412755"/>
    <lineage>
        <taxon>unclassified sequences</taxon>
        <taxon>metagenomes</taxon>
        <taxon>ecological metagenomes</taxon>
    </lineage>
</organism>
<sequence>AWKFFDPVLKTWQDSDTQPYDYPAGAQSFPAADNLIESDGRKWRTIAEQ</sequence>
<feature type="domain" description="Glucose-6-phosphate dehydrogenase C-terminal" evidence="1">
    <location>
        <begin position="1"/>
        <end position="44"/>
    </location>
</feature>
<proteinExistence type="predicted"/>
<dbReference type="SUPFAM" id="SSF55347">
    <property type="entry name" value="Glyceraldehyde-3-phosphate dehydrogenase-like, C-terminal domain"/>
    <property type="match status" value="1"/>
</dbReference>
<reference evidence="2" key="1">
    <citation type="journal article" date="2014" name="Front. Microbiol.">
        <title>High frequency of phylogenetically diverse reductive dehalogenase-homologous genes in deep subseafloor sedimentary metagenomes.</title>
        <authorList>
            <person name="Kawai M."/>
            <person name="Futagami T."/>
            <person name="Toyoda A."/>
            <person name="Takaki Y."/>
            <person name="Nishi S."/>
            <person name="Hori S."/>
            <person name="Arai W."/>
            <person name="Tsubouchi T."/>
            <person name="Morono Y."/>
            <person name="Uchiyama I."/>
            <person name="Ito T."/>
            <person name="Fujiyama A."/>
            <person name="Inagaki F."/>
            <person name="Takami H."/>
        </authorList>
    </citation>
    <scope>NUCLEOTIDE SEQUENCE</scope>
    <source>
        <strain evidence="2">Expedition CK06-06</strain>
    </source>
</reference>
<dbReference type="InterPro" id="IPR022675">
    <property type="entry name" value="G6P_DH_C"/>
</dbReference>
<dbReference type="GO" id="GO:0050661">
    <property type="term" value="F:NADP binding"/>
    <property type="evidence" value="ECO:0007669"/>
    <property type="project" value="InterPro"/>
</dbReference>
<gene>
    <name evidence="2" type="ORF">S12H4_55582</name>
</gene>
<comment type="caution">
    <text evidence="2">The sequence shown here is derived from an EMBL/GenBank/DDBJ whole genome shotgun (WGS) entry which is preliminary data.</text>
</comment>
<dbReference type="Pfam" id="PF02781">
    <property type="entry name" value="G6PD_C"/>
    <property type="match status" value="1"/>
</dbReference>
<dbReference type="Gene3D" id="3.30.360.10">
    <property type="entry name" value="Dihydrodipicolinate Reductase, domain 2"/>
    <property type="match status" value="1"/>
</dbReference>
<protein>
    <recommendedName>
        <fullName evidence="1">Glucose-6-phosphate dehydrogenase C-terminal domain-containing protein</fullName>
    </recommendedName>
</protein>